<evidence type="ECO:0000313" key="2">
    <source>
        <dbReference type="EMBL" id="GBB83657.1"/>
    </source>
</evidence>
<name>A0A2Z6Q1K9_9GLOM</name>
<protein>
    <submittedName>
        <fullName evidence="2">Uncharacterized protein</fullName>
    </submittedName>
</protein>
<dbReference type="EMBL" id="BEXD01000043">
    <property type="protein sequence ID" value="GBB83657.1"/>
    <property type="molecule type" value="Genomic_DNA"/>
</dbReference>
<dbReference type="OrthoDB" id="2437134at2759"/>
<evidence type="ECO:0000313" key="3">
    <source>
        <dbReference type="EMBL" id="GES78066.1"/>
    </source>
</evidence>
<evidence type="ECO:0000313" key="4">
    <source>
        <dbReference type="Proteomes" id="UP000247702"/>
    </source>
</evidence>
<dbReference type="AlphaFoldDB" id="A0A2Z6Q1K9"/>
<sequence length="221" mass="25363">MSECNSESSTSPKPSKETKTTSGFSMSIQSNKTKILGNKSVLKKRRITDDQEEETEQQTIEYITVFEDKTSKSPNLKKNQIQSKKTKKGTNEKDNKESVAPEYLTNNSGLSFGLNIMKKPTNNQKEKRESILAKVRDFKNSQKKEQLSDNEDSKILSNEKPEPEKSLKEQALEELLREPKKEETVDDEEQINRKTSFNMLSDDMMRDKPHSRKRGHSPSSE</sequence>
<organism evidence="2 4">
    <name type="scientific">Rhizophagus clarus</name>
    <dbReference type="NCBI Taxonomy" id="94130"/>
    <lineage>
        <taxon>Eukaryota</taxon>
        <taxon>Fungi</taxon>
        <taxon>Fungi incertae sedis</taxon>
        <taxon>Mucoromycota</taxon>
        <taxon>Glomeromycotina</taxon>
        <taxon>Glomeromycetes</taxon>
        <taxon>Glomerales</taxon>
        <taxon>Glomeraceae</taxon>
        <taxon>Rhizophagus</taxon>
    </lineage>
</organism>
<dbReference type="Proteomes" id="UP000615446">
    <property type="component" value="Unassembled WGS sequence"/>
</dbReference>
<dbReference type="EMBL" id="BLAL01000034">
    <property type="protein sequence ID" value="GES78066.1"/>
    <property type="molecule type" value="Genomic_DNA"/>
</dbReference>
<reference evidence="3" key="2">
    <citation type="submission" date="2019-10" db="EMBL/GenBank/DDBJ databases">
        <title>Conservation and host-specific expression of non-tandemly repeated heterogenous ribosome RNA gene in arbuscular mycorrhizal fungi.</title>
        <authorList>
            <person name="Maeda T."/>
            <person name="Kobayashi Y."/>
            <person name="Nakagawa T."/>
            <person name="Ezawa T."/>
            <person name="Yamaguchi K."/>
            <person name="Bino T."/>
            <person name="Nishimoto Y."/>
            <person name="Shigenobu S."/>
            <person name="Kawaguchi M."/>
        </authorList>
    </citation>
    <scope>NUCLEOTIDE SEQUENCE</scope>
    <source>
        <strain evidence="3">HR1</strain>
    </source>
</reference>
<feature type="compositionally biased region" description="Basic residues" evidence="1">
    <location>
        <begin position="209"/>
        <end position="221"/>
    </location>
</feature>
<keyword evidence="4" id="KW-1185">Reference proteome</keyword>
<feature type="compositionally biased region" description="Basic and acidic residues" evidence="1">
    <location>
        <begin position="89"/>
        <end position="99"/>
    </location>
</feature>
<feature type="compositionally biased region" description="Polar residues" evidence="1">
    <location>
        <begin position="23"/>
        <end position="33"/>
    </location>
</feature>
<evidence type="ECO:0000256" key="1">
    <source>
        <dbReference type="SAM" id="MobiDB-lite"/>
    </source>
</evidence>
<feature type="compositionally biased region" description="Low complexity" evidence="1">
    <location>
        <begin position="1"/>
        <end position="13"/>
    </location>
</feature>
<reference evidence="2 4" key="1">
    <citation type="submission" date="2017-11" db="EMBL/GenBank/DDBJ databases">
        <title>The genome of Rhizophagus clarus HR1 reveals common genetic basis of auxotrophy among arbuscular mycorrhizal fungi.</title>
        <authorList>
            <person name="Kobayashi Y."/>
        </authorList>
    </citation>
    <scope>NUCLEOTIDE SEQUENCE [LARGE SCALE GENOMIC DNA]</scope>
    <source>
        <strain evidence="2 4">HR1</strain>
    </source>
</reference>
<dbReference type="Proteomes" id="UP000247702">
    <property type="component" value="Unassembled WGS sequence"/>
</dbReference>
<proteinExistence type="predicted"/>
<feature type="region of interest" description="Disordered" evidence="1">
    <location>
        <begin position="1"/>
        <end position="221"/>
    </location>
</feature>
<comment type="caution">
    <text evidence="2">The sequence shown here is derived from an EMBL/GenBank/DDBJ whole genome shotgun (WGS) entry which is preliminary data.</text>
</comment>
<feature type="compositionally biased region" description="Basic and acidic residues" evidence="1">
    <location>
        <begin position="124"/>
        <end position="183"/>
    </location>
</feature>
<gene>
    <name evidence="3" type="ORF">RCL2_000538800</name>
    <name evidence="2" type="ORF">RclHR1_10360002</name>
</gene>
<accession>A0A2Z6Q1K9</accession>